<sequence>MCDLHGNCMECADQNFTGSTCDRCIEGKYGYQCDLNCPLRCLSCDSATKCSSCKKGFNGLTCSVKMECPDNCYNDACLSSGICESCKNGFFGHYCNMFCSENCKYSTCSQDGTCINGCKEGFRGARCEQKTCPVNCNQNNRCFGCYVSNFGPSCSLTCSLCKDNECSEHHLKAVKCVSPNGGFIGCIQAYGQFILECETGYQWTDAGCIDASDASPIDKDNGDAAGTSGAAIGGVVGGGVSLLAIALAIGMFIRMWRRRRKDSNGGIEGDARADEEARTYEPLQKRTEQPIYQNANDNGTDNYAVLFADTNF</sequence>
<feature type="domain" description="EGF-like" evidence="3">
    <location>
        <begin position="67"/>
        <end position="96"/>
    </location>
</feature>
<feature type="region of interest" description="Disordered" evidence="1">
    <location>
        <begin position="262"/>
        <end position="287"/>
    </location>
</feature>
<accession>A0ABY7F2Y9</accession>
<name>A0ABY7F2Y9_MYAAR</name>
<keyword evidence="2" id="KW-1133">Transmembrane helix</keyword>
<evidence type="ECO:0000256" key="2">
    <source>
        <dbReference type="SAM" id="Phobius"/>
    </source>
</evidence>
<feature type="domain" description="EGF-like" evidence="3">
    <location>
        <begin position="36"/>
        <end position="63"/>
    </location>
</feature>
<keyword evidence="5" id="KW-1185">Reference proteome</keyword>
<dbReference type="PANTHER" id="PTHR24035">
    <property type="entry name" value="MULTIPLE EPIDERMAL GROWTH FACTOR-LIKE DOMAINS PROTEIN"/>
    <property type="match status" value="1"/>
</dbReference>
<evidence type="ECO:0000256" key="1">
    <source>
        <dbReference type="SAM" id="MobiDB-lite"/>
    </source>
</evidence>
<dbReference type="SMART" id="SM00181">
    <property type="entry name" value="EGF"/>
    <property type="match status" value="4"/>
</dbReference>
<dbReference type="InterPro" id="IPR000742">
    <property type="entry name" value="EGF"/>
</dbReference>
<reference evidence="4" key="1">
    <citation type="submission" date="2022-11" db="EMBL/GenBank/DDBJ databases">
        <title>Centuries of genome instability and evolution in soft-shell clam transmissible cancer (bioRxiv).</title>
        <authorList>
            <person name="Hart S.F.M."/>
            <person name="Yonemitsu M.A."/>
            <person name="Giersch R.M."/>
            <person name="Beal B.F."/>
            <person name="Arriagada G."/>
            <person name="Davis B.W."/>
            <person name="Ostrander E.A."/>
            <person name="Goff S.P."/>
            <person name="Metzger M.J."/>
        </authorList>
    </citation>
    <scope>NUCLEOTIDE SEQUENCE</scope>
    <source>
        <strain evidence="4">MELC-2E11</strain>
        <tissue evidence="4">Siphon/mantle</tissue>
    </source>
</reference>
<feature type="domain" description="EGF-like" evidence="3">
    <location>
        <begin position="98"/>
        <end position="128"/>
    </location>
</feature>
<keyword evidence="2" id="KW-0812">Transmembrane</keyword>
<dbReference type="InterPro" id="IPR009030">
    <property type="entry name" value="Growth_fac_rcpt_cys_sf"/>
</dbReference>
<feature type="compositionally biased region" description="Basic and acidic residues" evidence="1">
    <location>
        <begin position="269"/>
        <end position="287"/>
    </location>
</feature>
<proteinExistence type="predicted"/>
<gene>
    <name evidence="4" type="ORF">MAR_031124</name>
</gene>
<dbReference type="SUPFAM" id="SSF57184">
    <property type="entry name" value="Growth factor receptor domain"/>
    <property type="match status" value="1"/>
</dbReference>
<feature type="domain" description="EGF-like" evidence="3">
    <location>
        <begin position="1"/>
        <end position="34"/>
    </location>
</feature>
<keyword evidence="2" id="KW-0472">Membrane</keyword>
<dbReference type="Proteomes" id="UP001164746">
    <property type="component" value="Chromosome 10"/>
</dbReference>
<dbReference type="EMBL" id="CP111021">
    <property type="protein sequence ID" value="WAR16530.1"/>
    <property type="molecule type" value="Genomic_DNA"/>
</dbReference>
<feature type="transmembrane region" description="Helical" evidence="2">
    <location>
        <begin position="230"/>
        <end position="253"/>
    </location>
</feature>
<dbReference type="PANTHER" id="PTHR24035:SF109">
    <property type="entry name" value="PROTEIN DRAPER"/>
    <property type="match status" value="1"/>
</dbReference>
<dbReference type="InterPro" id="IPR052108">
    <property type="entry name" value="MEGF/SIB"/>
</dbReference>
<organism evidence="4 5">
    <name type="scientific">Mya arenaria</name>
    <name type="common">Soft-shell clam</name>
    <dbReference type="NCBI Taxonomy" id="6604"/>
    <lineage>
        <taxon>Eukaryota</taxon>
        <taxon>Metazoa</taxon>
        <taxon>Spiralia</taxon>
        <taxon>Lophotrochozoa</taxon>
        <taxon>Mollusca</taxon>
        <taxon>Bivalvia</taxon>
        <taxon>Autobranchia</taxon>
        <taxon>Heteroconchia</taxon>
        <taxon>Euheterodonta</taxon>
        <taxon>Imparidentia</taxon>
        <taxon>Neoheterodontei</taxon>
        <taxon>Myida</taxon>
        <taxon>Myoidea</taxon>
        <taxon>Myidae</taxon>
        <taxon>Mya</taxon>
    </lineage>
</organism>
<protein>
    <submittedName>
        <fullName evidence="4">TENX-like protein</fullName>
    </submittedName>
</protein>
<evidence type="ECO:0000259" key="3">
    <source>
        <dbReference type="SMART" id="SM00181"/>
    </source>
</evidence>
<evidence type="ECO:0000313" key="5">
    <source>
        <dbReference type="Proteomes" id="UP001164746"/>
    </source>
</evidence>
<evidence type="ECO:0000313" key="4">
    <source>
        <dbReference type="EMBL" id="WAR16530.1"/>
    </source>
</evidence>